<proteinExistence type="predicted"/>
<keyword evidence="1" id="KW-0732">Signal</keyword>
<evidence type="ECO:0000313" key="2">
    <source>
        <dbReference type="EMBL" id="MCA9757363.1"/>
    </source>
</evidence>
<gene>
    <name evidence="2" type="ORF">KDA27_16285</name>
</gene>
<comment type="caution">
    <text evidence="2">The sequence shown here is derived from an EMBL/GenBank/DDBJ whole genome shotgun (WGS) entry which is preliminary data.</text>
</comment>
<dbReference type="AlphaFoldDB" id="A0A956NE31"/>
<evidence type="ECO:0000313" key="3">
    <source>
        <dbReference type="Proteomes" id="UP000739538"/>
    </source>
</evidence>
<organism evidence="2 3">
    <name type="scientific">Eiseniibacteriota bacterium</name>
    <dbReference type="NCBI Taxonomy" id="2212470"/>
    <lineage>
        <taxon>Bacteria</taxon>
        <taxon>Candidatus Eiseniibacteriota</taxon>
    </lineage>
</organism>
<sequence>MIHRAEIQKSVLVALVGSLFFAVLFLLAAHQALAGNPASTSGPASSVSAVAPTTVLASGSAPTSAPTVIREVPGEMGGWMRSGPFTLVIRGGAYPGTRELELRPTEETSCLVLPDAFEAHGILLRCEMPLDTPIKVVHTRSDGKVEELSAERFVDRGYAQVAVKSFGEFRFVPHSR</sequence>
<name>A0A956NE31_UNCEI</name>
<dbReference type="EMBL" id="JAGQHS010000095">
    <property type="protein sequence ID" value="MCA9757363.1"/>
    <property type="molecule type" value="Genomic_DNA"/>
</dbReference>
<accession>A0A956NE31</accession>
<dbReference type="Proteomes" id="UP000739538">
    <property type="component" value="Unassembled WGS sequence"/>
</dbReference>
<evidence type="ECO:0000256" key="1">
    <source>
        <dbReference type="SAM" id="SignalP"/>
    </source>
</evidence>
<reference evidence="2" key="2">
    <citation type="journal article" date="2021" name="Microbiome">
        <title>Successional dynamics and alternative stable states in a saline activated sludge microbial community over 9 years.</title>
        <authorList>
            <person name="Wang Y."/>
            <person name="Ye J."/>
            <person name="Ju F."/>
            <person name="Liu L."/>
            <person name="Boyd J.A."/>
            <person name="Deng Y."/>
            <person name="Parks D.H."/>
            <person name="Jiang X."/>
            <person name="Yin X."/>
            <person name="Woodcroft B.J."/>
            <person name="Tyson G.W."/>
            <person name="Hugenholtz P."/>
            <person name="Polz M.F."/>
            <person name="Zhang T."/>
        </authorList>
    </citation>
    <scope>NUCLEOTIDE SEQUENCE</scope>
    <source>
        <strain evidence="2">HKST-UBA02</strain>
    </source>
</reference>
<reference evidence="2" key="1">
    <citation type="submission" date="2020-04" db="EMBL/GenBank/DDBJ databases">
        <authorList>
            <person name="Zhang T."/>
        </authorList>
    </citation>
    <scope>NUCLEOTIDE SEQUENCE</scope>
    <source>
        <strain evidence="2">HKST-UBA02</strain>
    </source>
</reference>
<protein>
    <submittedName>
        <fullName evidence="2">Uncharacterized protein</fullName>
    </submittedName>
</protein>
<feature type="chain" id="PRO_5037006012" evidence="1">
    <location>
        <begin position="35"/>
        <end position="176"/>
    </location>
</feature>
<feature type="signal peptide" evidence="1">
    <location>
        <begin position="1"/>
        <end position="34"/>
    </location>
</feature>